<organism evidence="2">
    <name type="scientific">Spironucleus salmonicida</name>
    <dbReference type="NCBI Taxonomy" id="348837"/>
    <lineage>
        <taxon>Eukaryota</taxon>
        <taxon>Metamonada</taxon>
        <taxon>Diplomonadida</taxon>
        <taxon>Hexamitidae</taxon>
        <taxon>Hexamitinae</taxon>
        <taxon>Spironucleus</taxon>
    </lineage>
</organism>
<keyword evidence="1" id="KW-0472">Membrane</keyword>
<keyword evidence="5" id="KW-1185">Reference proteome</keyword>
<keyword evidence="1" id="KW-1133">Transmembrane helix</keyword>
<name>V6LUG6_9EUKA</name>
<reference evidence="2 3" key="1">
    <citation type="journal article" date="2014" name="PLoS Genet.">
        <title>The Genome of Spironucleus salmonicida Highlights a Fish Pathogen Adapted to Fluctuating Environments.</title>
        <authorList>
            <person name="Xu F."/>
            <person name="Jerlstrom-Hultqvist J."/>
            <person name="Einarsson E."/>
            <person name="Astvaldsson A."/>
            <person name="Svard S.G."/>
            <person name="Andersson J.O."/>
        </authorList>
    </citation>
    <scope>NUCLEOTIDE SEQUENCE</scope>
    <source>
        <strain evidence="3">ATCC 50377</strain>
    </source>
</reference>
<dbReference type="EMBL" id="AUWU02000006">
    <property type="protein sequence ID" value="KAH0571697.1"/>
    <property type="molecule type" value="Genomic_DNA"/>
</dbReference>
<accession>V6LUG6</accession>
<evidence type="ECO:0000313" key="5">
    <source>
        <dbReference type="Proteomes" id="UP000018208"/>
    </source>
</evidence>
<feature type="transmembrane region" description="Helical" evidence="1">
    <location>
        <begin position="172"/>
        <end position="194"/>
    </location>
</feature>
<dbReference type="EMBL" id="AUWU02000006">
    <property type="protein sequence ID" value="KAH0571687.1"/>
    <property type="molecule type" value="Genomic_DNA"/>
</dbReference>
<feature type="transmembrane region" description="Helical" evidence="1">
    <location>
        <begin position="103"/>
        <end position="123"/>
    </location>
</feature>
<evidence type="ECO:0000313" key="2">
    <source>
        <dbReference type="EMBL" id="EST48210.1"/>
    </source>
</evidence>
<feature type="transmembrane region" description="Helical" evidence="1">
    <location>
        <begin position="62"/>
        <end position="83"/>
    </location>
</feature>
<dbReference type="VEuPathDB" id="GiardiaDB:SS50377_25888"/>
<evidence type="ECO:0000256" key="1">
    <source>
        <dbReference type="SAM" id="Phobius"/>
    </source>
</evidence>
<dbReference type="Proteomes" id="UP000018208">
    <property type="component" value="Unassembled WGS sequence"/>
</dbReference>
<feature type="transmembrane region" description="Helical" evidence="1">
    <location>
        <begin position="32"/>
        <end position="50"/>
    </location>
</feature>
<sequence>MIGWKADRHRAPWPSKADRFFYSGDFKWSTRYLTTGIVVLAISAALLAVYAKRIPFAKSIPVIYALSLLLQYFGNVICLLDALHLHQSCLVHSSKRQEARSLIVIGVLINWQFLMVITRKAFFAQKLGLLRFDRSDVLLTLSNCLPQAYLLFSVRQYEVFARYGKCASNAALASYLAVAVVVYRGFLTICRMLVGDRVAGGSGNAVQVEYAGAAALEKEFRC</sequence>
<dbReference type="VEuPathDB" id="GiardiaDB:SS50377_25877"/>
<protein>
    <submittedName>
        <fullName evidence="2">Transmembrane domain-containing protein</fullName>
    </submittedName>
</protein>
<dbReference type="EMBL" id="KI545997">
    <property type="protein sequence ID" value="EST48210.1"/>
    <property type="molecule type" value="Genomic_DNA"/>
</dbReference>
<evidence type="ECO:0000313" key="3">
    <source>
        <dbReference type="EMBL" id="KAH0571687.1"/>
    </source>
</evidence>
<dbReference type="AlphaFoldDB" id="V6LUG6"/>
<reference evidence="3" key="2">
    <citation type="submission" date="2020-12" db="EMBL/GenBank/DDBJ databases">
        <title>New Spironucleus salmonicida genome in near-complete chromosomes.</title>
        <authorList>
            <person name="Xu F."/>
            <person name="Kurt Z."/>
            <person name="Jimenez-Gonzalez A."/>
            <person name="Astvaldsson A."/>
            <person name="Andersson J.O."/>
            <person name="Svard S.G."/>
        </authorList>
    </citation>
    <scope>NUCLEOTIDE SEQUENCE</scope>
    <source>
        <strain evidence="3">ATCC 50377</strain>
    </source>
</reference>
<keyword evidence="1 2" id="KW-0812">Transmembrane</keyword>
<evidence type="ECO:0000313" key="4">
    <source>
        <dbReference type="EMBL" id="KAH0571697.1"/>
    </source>
</evidence>
<proteinExistence type="predicted"/>
<gene>
    <name evidence="2" type="ORF">SS50377_11650</name>
    <name evidence="3" type="ORF">SS50377_25877</name>
    <name evidence="4" type="ORF">SS50377_25888</name>
</gene>